<keyword evidence="4" id="KW-0539">Nucleus</keyword>
<feature type="coiled-coil region" evidence="6">
    <location>
        <begin position="267"/>
        <end position="301"/>
    </location>
</feature>
<dbReference type="PANTHER" id="PTHR10507:SF0">
    <property type="entry name" value="CELL DIVISION CONTROL PROTEIN 45 HOMOLOG"/>
    <property type="match status" value="1"/>
</dbReference>
<keyword evidence="5" id="KW-0131">Cell cycle</keyword>
<reference evidence="9" key="1">
    <citation type="journal article" date="2018" name="Nat. Microbiol.">
        <title>Leveraging single-cell genomics to expand the fungal tree of life.</title>
        <authorList>
            <person name="Ahrendt S.R."/>
            <person name="Quandt C.A."/>
            <person name="Ciobanu D."/>
            <person name="Clum A."/>
            <person name="Salamov A."/>
            <person name="Andreopoulos B."/>
            <person name="Cheng J.F."/>
            <person name="Woyke T."/>
            <person name="Pelin A."/>
            <person name="Henrissat B."/>
            <person name="Reynolds N.K."/>
            <person name="Benny G.L."/>
            <person name="Smith M.E."/>
            <person name="James T.Y."/>
            <person name="Grigoriev I.V."/>
        </authorList>
    </citation>
    <scope>NUCLEOTIDE SEQUENCE [LARGE SCALE GENOMIC DNA]</scope>
    <source>
        <strain evidence="9">RSA 1356</strain>
    </source>
</reference>
<evidence type="ECO:0000256" key="7">
    <source>
        <dbReference type="SAM" id="MobiDB-lite"/>
    </source>
</evidence>
<dbReference type="OrthoDB" id="10258882at2759"/>
<organism evidence="8 9">
    <name type="scientific">Thamnocephalis sphaerospora</name>
    <dbReference type="NCBI Taxonomy" id="78915"/>
    <lineage>
        <taxon>Eukaryota</taxon>
        <taxon>Fungi</taxon>
        <taxon>Fungi incertae sedis</taxon>
        <taxon>Zoopagomycota</taxon>
        <taxon>Zoopagomycotina</taxon>
        <taxon>Zoopagomycetes</taxon>
        <taxon>Zoopagales</taxon>
        <taxon>Sigmoideomycetaceae</taxon>
        <taxon>Thamnocephalis</taxon>
    </lineage>
</organism>
<accession>A0A4P9XPK3</accession>
<dbReference type="EMBL" id="KZ992753">
    <property type="protein sequence ID" value="RKP07190.1"/>
    <property type="molecule type" value="Genomic_DNA"/>
</dbReference>
<evidence type="ECO:0000256" key="4">
    <source>
        <dbReference type="ARBA" id="ARBA00023242"/>
    </source>
</evidence>
<keyword evidence="6" id="KW-0175">Coiled coil</keyword>
<protein>
    <submittedName>
        <fullName evidence="8">CDC45 family</fullName>
    </submittedName>
</protein>
<comment type="subcellular location">
    <subcellularLocation>
        <location evidence="1">Nucleus</location>
    </subcellularLocation>
</comment>
<dbReference type="GO" id="GO:0031261">
    <property type="term" value="C:DNA replication preinitiation complex"/>
    <property type="evidence" value="ECO:0007669"/>
    <property type="project" value="TreeGrafter"/>
</dbReference>
<evidence type="ECO:0000256" key="1">
    <source>
        <dbReference type="ARBA" id="ARBA00004123"/>
    </source>
</evidence>
<dbReference type="InterPro" id="IPR003874">
    <property type="entry name" value="CDC45"/>
</dbReference>
<evidence type="ECO:0000256" key="6">
    <source>
        <dbReference type="SAM" id="Coils"/>
    </source>
</evidence>
<evidence type="ECO:0000256" key="2">
    <source>
        <dbReference type="ARBA" id="ARBA00010727"/>
    </source>
</evidence>
<keyword evidence="3" id="KW-0235">DNA replication</keyword>
<dbReference type="AlphaFoldDB" id="A0A4P9XPK3"/>
<evidence type="ECO:0000256" key="3">
    <source>
        <dbReference type="ARBA" id="ARBA00022705"/>
    </source>
</evidence>
<dbReference type="GO" id="GO:0000727">
    <property type="term" value="P:double-strand break repair via break-induced replication"/>
    <property type="evidence" value="ECO:0007669"/>
    <property type="project" value="TreeGrafter"/>
</dbReference>
<dbReference type="STRING" id="78915.A0A4P9XPK3"/>
<dbReference type="GO" id="GO:1902977">
    <property type="term" value="P:mitotic DNA replication preinitiation complex assembly"/>
    <property type="evidence" value="ECO:0007669"/>
    <property type="project" value="TreeGrafter"/>
</dbReference>
<dbReference type="GO" id="GO:0003688">
    <property type="term" value="F:DNA replication origin binding"/>
    <property type="evidence" value="ECO:0007669"/>
    <property type="project" value="TreeGrafter"/>
</dbReference>
<feature type="compositionally biased region" description="Basic and acidic residues" evidence="7">
    <location>
        <begin position="165"/>
        <end position="176"/>
    </location>
</feature>
<sequence>MVYLRPDQLSQAYDEIKRNALHGHCTVAVFVAPDADALCACRILVGLLTDDFISHKVVPVAGFAHLMRAAQELINTHDELRSIVMLNCGGITDLSSDLSLREGQMIYVCDTHRPIHLRNLFGEDATATAMVDDVEDMHSMIDVYYNSAGDSENGEDDGNDEFEDEKSGDNEERYSSQELHRAADGMIRATIYSVFSAIQRAHWDRRLRRQQNRHIVSDYYGRGLTRGKACAVQLYMLASELRRASKDALWWAMIGLTEQVANDQYLIRRYASTVKYLRDELARLEDELASARTAMAMQTTKRHASTHRSRREREFMLYRHWSLYDAMFHSRYVATRLGIWSEKGRGRLLNLLAKIGLSKRQAGELYSEMDPTLKHKVQRRIIEKAGEYGLDGIQFASFVRMTGYRGCISASDAVHGVTALLKSDRIIASKLIGANPGAANSNTAVDANQSWLRGFWTAYDALARPNLLSFGISLAKSLRRTIVRQAVTIIEKRAVRTLSNFRFTVLRDGPDLPVFTHPMTASQLALFLLDAMRMTSKKRMPFLLAILCETKDVYVVIGLPDDASQPNGPMRGNPFGLAFDECAQRTQARVLHDNFDMSVIEVQREDLEDFVDHLHASLPALPMR</sequence>
<name>A0A4P9XPK3_9FUNG</name>
<proteinExistence type="inferred from homology"/>
<dbReference type="Pfam" id="PF02724">
    <property type="entry name" value="CDC45"/>
    <property type="match status" value="1"/>
</dbReference>
<evidence type="ECO:0000313" key="8">
    <source>
        <dbReference type="EMBL" id="RKP07190.1"/>
    </source>
</evidence>
<dbReference type="GO" id="GO:0003697">
    <property type="term" value="F:single-stranded DNA binding"/>
    <property type="evidence" value="ECO:0007669"/>
    <property type="project" value="TreeGrafter"/>
</dbReference>
<evidence type="ECO:0000256" key="5">
    <source>
        <dbReference type="ARBA" id="ARBA00023306"/>
    </source>
</evidence>
<comment type="similarity">
    <text evidence="2">Belongs to the CDC45 family.</text>
</comment>
<feature type="compositionally biased region" description="Acidic residues" evidence="7">
    <location>
        <begin position="152"/>
        <end position="164"/>
    </location>
</feature>
<dbReference type="GO" id="GO:0006270">
    <property type="term" value="P:DNA replication initiation"/>
    <property type="evidence" value="ECO:0007669"/>
    <property type="project" value="InterPro"/>
</dbReference>
<feature type="region of interest" description="Disordered" evidence="7">
    <location>
        <begin position="148"/>
        <end position="176"/>
    </location>
</feature>
<dbReference type="GO" id="GO:0003682">
    <property type="term" value="F:chromatin binding"/>
    <property type="evidence" value="ECO:0007669"/>
    <property type="project" value="TreeGrafter"/>
</dbReference>
<dbReference type="Proteomes" id="UP000271241">
    <property type="component" value="Unassembled WGS sequence"/>
</dbReference>
<keyword evidence="9" id="KW-1185">Reference proteome</keyword>
<evidence type="ECO:0000313" key="9">
    <source>
        <dbReference type="Proteomes" id="UP000271241"/>
    </source>
</evidence>
<dbReference type="PANTHER" id="PTHR10507">
    <property type="entry name" value="CDC45-RELATED PROTEIN"/>
    <property type="match status" value="1"/>
</dbReference>
<gene>
    <name evidence="8" type="ORF">THASP1DRAFT_17439</name>
</gene>